<sequence>MLNSEFERFSCLPTVTDEAIRYTDNSAVSYPVVILRALFSTLQILLLKHDESHLQKPNQILSKEEALIMQTSLSGAVDIIKVLSFKRGQPPPLFKILKF</sequence>
<dbReference type="AlphaFoldDB" id="A0A1S0TM71"/>
<name>A0A1S0TM71_LOALO</name>
<reference evidence="1" key="1">
    <citation type="submission" date="2012-04" db="EMBL/GenBank/DDBJ databases">
        <title>The Genome Sequence of Loa loa.</title>
        <authorList>
            <consortium name="The Broad Institute Genome Sequencing Platform"/>
            <consortium name="Broad Institute Genome Sequencing Center for Infectious Disease"/>
            <person name="Nutman T.B."/>
            <person name="Fink D.L."/>
            <person name="Russ C."/>
            <person name="Young S."/>
            <person name="Zeng Q."/>
            <person name="Gargeya S."/>
            <person name="Alvarado L."/>
            <person name="Berlin A."/>
            <person name="Chapman S.B."/>
            <person name="Chen Z."/>
            <person name="Freedman E."/>
            <person name="Gellesch M."/>
            <person name="Goldberg J."/>
            <person name="Griggs A."/>
            <person name="Gujja S."/>
            <person name="Heilman E.R."/>
            <person name="Heiman D."/>
            <person name="Howarth C."/>
            <person name="Mehta T."/>
            <person name="Neiman D."/>
            <person name="Pearson M."/>
            <person name="Roberts A."/>
            <person name="Saif S."/>
            <person name="Shea T."/>
            <person name="Shenoy N."/>
            <person name="Sisk P."/>
            <person name="Stolte C."/>
            <person name="Sykes S."/>
            <person name="White J."/>
            <person name="Yandava C."/>
            <person name="Haas B."/>
            <person name="Henn M.R."/>
            <person name="Nusbaum C."/>
            <person name="Birren B."/>
        </authorList>
    </citation>
    <scope>NUCLEOTIDE SEQUENCE [LARGE SCALE GENOMIC DNA]</scope>
</reference>
<protein>
    <submittedName>
        <fullName evidence="1">Uncharacterized protein</fullName>
    </submittedName>
</protein>
<dbReference type="CTD" id="9949355"/>
<organism evidence="1">
    <name type="scientific">Loa loa</name>
    <name type="common">Eye worm</name>
    <name type="synonym">Filaria loa</name>
    <dbReference type="NCBI Taxonomy" id="7209"/>
    <lineage>
        <taxon>Eukaryota</taxon>
        <taxon>Metazoa</taxon>
        <taxon>Ecdysozoa</taxon>
        <taxon>Nematoda</taxon>
        <taxon>Chromadorea</taxon>
        <taxon>Rhabditida</taxon>
        <taxon>Spirurina</taxon>
        <taxon>Spiruromorpha</taxon>
        <taxon>Filarioidea</taxon>
        <taxon>Onchocercidae</taxon>
        <taxon>Loa</taxon>
    </lineage>
</organism>
<gene>
    <name evidence="1" type="ORF">LOAG_11897</name>
</gene>
<dbReference type="InParanoid" id="A0A1S0TM71"/>
<dbReference type="GeneID" id="9949355"/>
<accession>A0A1S0TM71</accession>
<proteinExistence type="predicted"/>
<dbReference type="RefSeq" id="XP_003147462.1">
    <property type="nucleotide sequence ID" value="XM_003147414.1"/>
</dbReference>
<dbReference type="KEGG" id="loa:LOAG_11897"/>
<evidence type="ECO:0000313" key="1">
    <source>
        <dbReference type="EMBL" id="EFO16608.1"/>
    </source>
</evidence>
<dbReference type="EMBL" id="JH712304">
    <property type="protein sequence ID" value="EFO16608.1"/>
    <property type="molecule type" value="Genomic_DNA"/>
</dbReference>